<gene>
    <name evidence="1" type="ORF">CHH48_18845</name>
</gene>
<sequence length="348" mass="38361">MAFKLNRWKDLLNGRAFREDTNANWQMIEEIVAELMKADEATRTRLNNLILKSGGTSPNEVVDSRVDTENKVHGSLQDRLTADFNKIKTQYSGIDSQMVAFATLAAELQSDLQGLYDAKSGSVEIYVDGNKGSDAIGTGAYDQPFKTISKAVASVPLLMTNNLTIICAPAKYDEDVYISQLLAPSIAIQPSNLESITPHTKDTGFYVRSITAKNISGYFYVGGLTQMNTANSGARYTPGGLNQPCTLYFDRVSYHAVNKCRFAENVKALENYAIYSSASNGRIYDCNFQNQYECYFTNFTSNTAFDRSNTGSNNFRAISAGRSLVYATALQVAASEPIRTYEGGQVFQ</sequence>
<dbReference type="Gene3D" id="2.160.20.10">
    <property type="entry name" value="Single-stranded right-handed beta-helix, Pectin lyase-like"/>
    <property type="match status" value="1"/>
</dbReference>
<dbReference type="InterPro" id="IPR011050">
    <property type="entry name" value="Pectin_lyase_fold/virulence"/>
</dbReference>
<name>A0ABX4GTC4_9BACI</name>
<organism evidence="1 2">
    <name type="scientific">Terribacillus saccharophilus</name>
    <dbReference type="NCBI Taxonomy" id="361277"/>
    <lineage>
        <taxon>Bacteria</taxon>
        <taxon>Bacillati</taxon>
        <taxon>Bacillota</taxon>
        <taxon>Bacilli</taxon>
        <taxon>Bacillales</taxon>
        <taxon>Bacillaceae</taxon>
        <taxon>Terribacillus</taxon>
    </lineage>
</organism>
<comment type="caution">
    <text evidence="1">The sequence shown here is derived from an EMBL/GenBank/DDBJ whole genome shotgun (WGS) entry which is preliminary data.</text>
</comment>
<dbReference type="EMBL" id="NPBJ01000044">
    <property type="protein sequence ID" value="PAD98105.1"/>
    <property type="molecule type" value="Genomic_DNA"/>
</dbReference>
<dbReference type="Proteomes" id="UP000216852">
    <property type="component" value="Unassembled WGS sequence"/>
</dbReference>
<keyword evidence="2" id="KW-1185">Reference proteome</keyword>
<reference evidence="1 2" key="1">
    <citation type="submission" date="2017-07" db="EMBL/GenBank/DDBJ databases">
        <title>Isolation and whole genome analysis of endospore-forming bacteria from heroin.</title>
        <authorList>
            <person name="Kalinowski J."/>
            <person name="Ahrens B."/>
            <person name="Al-Dilaimi A."/>
            <person name="Winkler A."/>
            <person name="Wibberg D."/>
            <person name="Schleenbecker U."/>
            <person name="Ruckert C."/>
            <person name="Wolfel R."/>
            <person name="Grass G."/>
        </authorList>
    </citation>
    <scope>NUCLEOTIDE SEQUENCE [LARGE SCALE GENOMIC DNA]</scope>
    <source>
        <strain evidence="1 2">7517-1</strain>
    </source>
</reference>
<evidence type="ECO:0000313" key="1">
    <source>
        <dbReference type="EMBL" id="PAD98105.1"/>
    </source>
</evidence>
<dbReference type="SUPFAM" id="SSF51126">
    <property type="entry name" value="Pectin lyase-like"/>
    <property type="match status" value="1"/>
</dbReference>
<accession>A0ABX4GTC4</accession>
<dbReference type="InterPro" id="IPR012334">
    <property type="entry name" value="Pectin_lyas_fold"/>
</dbReference>
<evidence type="ECO:0000313" key="2">
    <source>
        <dbReference type="Proteomes" id="UP000216852"/>
    </source>
</evidence>
<protein>
    <submittedName>
        <fullName evidence="1">Uncharacterized protein</fullName>
    </submittedName>
</protein>
<dbReference type="RefSeq" id="WP_095220829.1">
    <property type="nucleotide sequence ID" value="NZ_NPBJ01000044.1"/>
</dbReference>
<proteinExistence type="predicted"/>